<feature type="transmembrane region" description="Helical" evidence="1">
    <location>
        <begin position="85"/>
        <end position="109"/>
    </location>
</feature>
<dbReference type="Pfam" id="PF11204">
    <property type="entry name" value="DUF2985"/>
    <property type="match status" value="1"/>
</dbReference>
<sequence>MASTVVSGDLSSIAKKGLHSSLRDGDEVMGSPKSAVFNLQNVASPKTSIPKVLAPFARLLEENKIKVPLFGEVKLDALWAVCKKIWAWTVGVSLTLLIVVAFGFLDAFIPTEIISKETLIEVLNQIVTAGFTMMCLYVHPERCAHAHMLYRWSTMDIQKLREAYSKNATKKPHEWAHFLVIVTMLHLNCIGQYALFILNVIYTATARPPVYVLSWLAIALGCAIGAGVYKSHSPLGRDYEVAPTVSDHDLESTKRSHESRRPAVLASDLGSDDLRRSATAEHLRDGVDRW</sequence>
<gene>
    <name evidence="2" type="ORF">AXG93_1467s1130</name>
</gene>
<keyword evidence="1" id="KW-1133">Transmembrane helix</keyword>
<keyword evidence="3" id="KW-1185">Reference proteome</keyword>
<feature type="transmembrane region" description="Helical" evidence="1">
    <location>
        <begin position="210"/>
        <end position="229"/>
    </location>
</feature>
<accession>A0A176WLK6</accession>
<evidence type="ECO:0000313" key="2">
    <source>
        <dbReference type="EMBL" id="OAE33511.1"/>
    </source>
</evidence>
<keyword evidence="1" id="KW-0812">Transmembrane</keyword>
<name>A0A176WLK6_MARPO</name>
<organism evidence="2 3">
    <name type="scientific">Marchantia polymorpha subsp. ruderalis</name>
    <dbReference type="NCBI Taxonomy" id="1480154"/>
    <lineage>
        <taxon>Eukaryota</taxon>
        <taxon>Viridiplantae</taxon>
        <taxon>Streptophyta</taxon>
        <taxon>Embryophyta</taxon>
        <taxon>Marchantiophyta</taxon>
        <taxon>Marchantiopsida</taxon>
        <taxon>Marchantiidae</taxon>
        <taxon>Marchantiales</taxon>
        <taxon>Marchantiaceae</taxon>
        <taxon>Marchantia</taxon>
    </lineage>
</organism>
<protein>
    <submittedName>
        <fullName evidence="2">Uncharacterized protein</fullName>
    </submittedName>
</protein>
<proteinExistence type="predicted"/>
<dbReference type="PANTHER" id="PTHR31045">
    <property type="entry name" value="PLAC8 FAMILY PROTEIN-RELATED"/>
    <property type="match status" value="1"/>
</dbReference>
<dbReference type="AlphaFoldDB" id="A0A176WLK6"/>
<comment type="caution">
    <text evidence="2">The sequence shown here is derived from an EMBL/GenBank/DDBJ whole genome shotgun (WGS) entry which is preliminary data.</text>
</comment>
<dbReference type="EMBL" id="LVLJ01000640">
    <property type="protein sequence ID" value="OAE33511.1"/>
    <property type="molecule type" value="Genomic_DNA"/>
</dbReference>
<keyword evidence="1" id="KW-0472">Membrane</keyword>
<evidence type="ECO:0000256" key="1">
    <source>
        <dbReference type="SAM" id="Phobius"/>
    </source>
</evidence>
<dbReference type="GO" id="GO:0051762">
    <property type="term" value="P:sesquiterpene biosynthetic process"/>
    <property type="evidence" value="ECO:0007669"/>
    <property type="project" value="TreeGrafter"/>
</dbReference>
<dbReference type="GO" id="GO:0009975">
    <property type="term" value="F:cyclase activity"/>
    <property type="evidence" value="ECO:0007669"/>
    <property type="project" value="TreeGrafter"/>
</dbReference>
<dbReference type="PANTHER" id="PTHR31045:SF30">
    <property type="entry name" value="PLAC8 FAMILY PROTEIN"/>
    <property type="match status" value="1"/>
</dbReference>
<evidence type="ECO:0000313" key="3">
    <source>
        <dbReference type="Proteomes" id="UP000077202"/>
    </source>
</evidence>
<dbReference type="Proteomes" id="UP000077202">
    <property type="component" value="Unassembled WGS sequence"/>
</dbReference>
<reference evidence="2" key="1">
    <citation type="submission" date="2016-03" db="EMBL/GenBank/DDBJ databases">
        <title>Mechanisms controlling the formation of the plant cell surface in tip-growing cells are functionally conserved among land plants.</title>
        <authorList>
            <person name="Honkanen S."/>
            <person name="Jones V.A."/>
            <person name="Morieri G."/>
            <person name="Champion C."/>
            <person name="Hetherington A.J."/>
            <person name="Kelly S."/>
            <person name="Saint-Marcoux D."/>
            <person name="Proust H."/>
            <person name="Prescott H."/>
            <person name="Dolan L."/>
        </authorList>
    </citation>
    <scope>NUCLEOTIDE SEQUENCE [LARGE SCALE GENOMIC DNA]</scope>
    <source>
        <tissue evidence="2">Whole gametophyte</tissue>
    </source>
</reference>
<feature type="transmembrane region" description="Helical" evidence="1">
    <location>
        <begin position="175"/>
        <end position="198"/>
    </location>
</feature>
<dbReference type="InterPro" id="IPR021369">
    <property type="entry name" value="DUF2985"/>
</dbReference>